<accession>A0A7D9EBH4</accession>
<dbReference type="PANTHER" id="PTHR13817">
    <property type="entry name" value="TITIN"/>
    <property type="match status" value="1"/>
</dbReference>
<dbReference type="EMBL" id="CACRXK020004915">
    <property type="protein sequence ID" value="CAB4004462.1"/>
    <property type="molecule type" value="Genomic_DNA"/>
</dbReference>
<feature type="non-terminal residue" evidence="2">
    <location>
        <position position="1"/>
    </location>
</feature>
<dbReference type="Pfam" id="PF00041">
    <property type="entry name" value="fn3"/>
    <property type="match status" value="1"/>
</dbReference>
<comment type="caution">
    <text evidence="2">The sequence shown here is derived from an EMBL/GenBank/DDBJ whole genome shotgun (WGS) entry which is preliminary data.</text>
</comment>
<evidence type="ECO:0000313" key="3">
    <source>
        <dbReference type="Proteomes" id="UP001152795"/>
    </source>
</evidence>
<gene>
    <name evidence="2" type="ORF">PACLA_8A020016</name>
</gene>
<sequence length="401" mass="45530">YKTRKDHQKLSQCLSPCDQDYSKLGSCRDFCKNRGVDAAPCHFSCKALKEVYRNDYGKGSCSSKKLSGDGFCNRNIRCDELRKCCSRTNACEDLVVHGEEVKAVVADHDVTSSSVLARWKASNITNAVYIIQIREIDSRSIHYTDANWLDWKQLQQGVAVTGIKVNGLPSGVRLQLRVAIVNSTGLQSIGPPTRVIRTLFNASNPSGPEQIWVMKKTYNKNLVNVTLVWSPPVILDVPVHTYRIYWKQIPLITADLAVLTKKRTRVAGTQYNYTIQNLKPDTTYNIEIEVICLWQKKRLKSPKVALNISTGHIKDNGKGSIDVYFIKNKTKKGKSDNRSPSYDESIEHLHVLVERQITTTTTPRQAQNKSVFNSARRRRPNLWMTLSLMWLTFSLFAFQTN</sequence>
<proteinExistence type="predicted"/>
<dbReference type="PROSITE" id="PS50853">
    <property type="entry name" value="FN3"/>
    <property type="match status" value="1"/>
</dbReference>
<dbReference type="SUPFAM" id="SSF49265">
    <property type="entry name" value="Fibronectin type III"/>
    <property type="match status" value="1"/>
</dbReference>
<dbReference type="InterPro" id="IPR013783">
    <property type="entry name" value="Ig-like_fold"/>
</dbReference>
<dbReference type="PANTHER" id="PTHR13817:SF177">
    <property type="entry name" value="IG-LIKE AND FIBRONECTIN TYPE-III DOMAIN-CONTAINING PROTEIN 1-RELATED"/>
    <property type="match status" value="1"/>
</dbReference>
<dbReference type="CDD" id="cd00063">
    <property type="entry name" value="FN3"/>
    <property type="match status" value="2"/>
</dbReference>
<dbReference type="AlphaFoldDB" id="A0A7D9EBH4"/>
<dbReference type="Proteomes" id="UP001152795">
    <property type="component" value="Unassembled WGS sequence"/>
</dbReference>
<dbReference type="InterPro" id="IPR050964">
    <property type="entry name" value="Striated_Muscle_Regulatory"/>
</dbReference>
<name>A0A7D9EBH4_PARCT</name>
<keyword evidence="3" id="KW-1185">Reference proteome</keyword>
<dbReference type="GO" id="GO:0045214">
    <property type="term" value="P:sarcomere organization"/>
    <property type="evidence" value="ECO:0007669"/>
    <property type="project" value="TreeGrafter"/>
</dbReference>
<evidence type="ECO:0000313" key="2">
    <source>
        <dbReference type="EMBL" id="CAB4004462.1"/>
    </source>
</evidence>
<dbReference type="OrthoDB" id="9985779at2759"/>
<dbReference type="Gene3D" id="2.60.40.10">
    <property type="entry name" value="Immunoglobulins"/>
    <property type="match status" value="2"/>
</dbReference>
<protein>
    <submittedName>
        <fullName evidence="2">Anosmin-1, partial</fullName>
    </submittedName>
</protein>
<keyword evidence="1" id="KW-0677">Repeat</keyword>
<dbReference type="GO" id="GO:0031430">
    <property type="term" value="C:M band"/>
    <property type="evidence" value="ECO:0007669"/>
    <property type="project" value="TreeGrafter"/>
</dbReference>
<organism evidence="2 3">
    <name type="scientific">Paramuricea clavata</name>
    <name type="common">Red gorgonian</name>
    <name type="synonym">Violescent sea-whip</name>
    <dbReference type="NCBI Taxonomy" id="317549"/>
    <lineage>
        <taxon>Eukaryota</taxon>
        <taxon>Metazoa</taxon>
        <taxon>Cnidaria</taxon>
        <taxon>Anthozoa</taxon>
        <taxon>Octocorallia</taxon>
        <taxon>Malacalcyonacea</taxon>
        <taxon>Plexauridae</taxon>
        <taxon>Paramuricea</taxon>
    </lineage>
</organism>
<dbReference type="InterPro" id="IPR003961">
    <property type="entry name" value="FN3_dom"/>
</dbReference>
<evidence type="ECO:0000256" key="1">
    <source>
        <dbReference type="ARBA" id="ARBA00022737"/>
    </source>
</evidence>
<dbReference type="InterPro" id="IPR036116">
    <property type="entry name" value="FN3_sf"/>
</dbReference>
<reference evidence="2" key="1">
    <citation type="submission" date="2020-04" db="EMBL/GenBank/DDBJ databases">
        <authorList>
            <person name="Alioto T."/>
            <person name="Alioto T."/>
            <person name="Gomez Garrido J."/>
        </authorList>
    </citation>
    <scope>NUCLEOTIDE SEQUENCE</scope>
    <source>
        <strain evidence="2">A484AB</strain>
    </source>
</reference>
<dbReference type="SMART" id="SM00060">
    <property type="entry name" value="FN3"/>
    <property type="match status" value="2"/>
</dbReference>